<dbReference type="InterPro" id="IPR002293">
    <property type="entry name" value="AA/rel_permease1"/>
</dbReference>
<feature type="transmembrane region" description="Helical" evidence="7">
    <location>
        <begin position="468"/>
        <end position="490"/>
    </location>
</feature>
<proteinExistence type="predicted"/>
<feature type="transmembrane region" description="Helical" evidence="7">
    <location>
        <begin position="95"/>
        <end position="115"/>
    </location>
</feature>
<organism evidence="8 9">
    <name type="scientific">Adlercreutzia shanghongiae</name>
    <dbReference type="NCBI Taxonomy" id="3111773"/>
    <lineage>
        <taxon>Bacteria</taxon>
        <taxon>Bacillati</taxon>
        <taxon>Actinomycetota</taxon>
        <taxon>Coriobacteriia</taxon>
        <taxon>Eggerthellales</taxon>
        <taxon>Eggerthellaceae</taxon>
        <taxon>Adlercreutzia</taxon>
    </lineage>
</organism>
<keyword evidence="2" id="KW-1003">Cell membrane</keyword>
<sequence length="497" mass="52391">MRGNATTAKTAPTASTVGSTPVPLATPKNAGATGTPAKAGAGTVAAAPSQAGGDTFKRTFTVKDMVVWGLICMVPISPMAIYGGVFADSNGMPTLAFLVGFVAVLFSVFSFAIMIRHFPSSGSIFTYVSHVMGKFMGFIAGWLMLLQYLVAPALVYLIAAIAIHSIVPELPVLALCFAFLIVVSVVSLIGMKTAVAVNRIALVAQLIILALFVGFGVAYVIGHPETSSFSATNFYNPKAFDVSSTMSSVSLAAMSFVGFGAIATLTQEAKDPTRGPGRAMMIMVFVLAALYALQCFVATCVDPTGAAFADNTDNAFYVIARLVAGPWLSILCAVGVALAQGLFTAIAQQASIAFVMFTMARGGTLPKFMGKMSKRTNSPINAILFISVLSAVLILVFHFAGINMNTIAKINTFGALATYVLLNVSVIVLCWFQLKQRKGVRAVVRHLIFPALGAVICFAIMLSVKDVALVVGCAWILVGVVYYCVLKYALRRDIQLG</sequence>
<keyword evidence="5 7" id="KW-0472">Membrane</keyword>
<evidence type="ECO:0000256" key="4">
    <source>
        <dbReference type="ARBA" id="ARBA00022989"/>
    </source>
</evidence>
<feature type="transmembrane region" description="Helical" evidence="7">
    <location>
        <begin position="202"/>
        <end position="222"/>
    </location>
</feature>
<keyword evidence="3 7" id="KW-0812">Transmembrane</keyword>
<name>A0ABU6IVS3_9ACTN</name>
<feature type="transmembrane region" description="Helical" evidence="7">
    <location>
        <begin position="170"/>
        <end position="190"/>
    </location>
</feature>
<dbReference type="Proteomes" id="UP001343724">
    <property type="component" value="Unassembled WGS sequence"/>
</dbReference>
<evidence type="ECO:0000256" key="1">
    <source>
        <dbReference type="ARBA" id="ARBA00004651"/>
    </source>
</evidence>
<evidence type="ECO:0000256" key="6">
    <source>
        <dbReference type="SAM" id="MobiDB-lite"/>
    </source>
</evidence>
<dbReference type="PANTHER" id="PTHR42770:SF16">
    <property type="entry name" value="AMINO ACID PERMEASE"/>
    <property type="match status" value="1"/>
</dbReference>
<dbReference type="Pfam" id="PF13520">
    <property type="entry name" value="AA_permease_2"/>
    <property type="match status" value="1"/>
</dbReference>
<feature type="transmembrane region" description="Helical" evidence="7">
    <location>
        <begin position="277"/>
        <end position="299"/>
    </location>
</feature>
<evidence type="ECO:0000313" key="9">
    <source>
        <dbReference type="Proteomes" id="UP001343724"/>
    </source>
</evidence>
<feature type="region of interest" description="Disordered" evidence="6">
    <location>
        <begin position="1"/>
        <end position="38"/>
    </location>
</feature>
<evidence type="ECO:0000313" key="8">
    <source>
        <dbReference type="EMBL" id="MEC4293931.1"/>
    </source>
</evidence>
<dbReference type="PANTHER" id="PTHR42770">
    <property type="entry name" value="AMINO ACID TRANSPORTER-RELATED"/>
    <property type="match status" value="1"/>
</dbReference>
<feature type="transmembrane region" description="Helical" evidence="7">
    <location>
        <begin position="412"/>
        <end position="432"/>
    </location>
</feature>
<feature type="transmembrane region" description="Helical" evidence="7">
    <location>
        <begin position="65"/>
        <end position="83"/>
    </location>
</feature>
<feature type="transmembrane region" description="Helical" evidence="7">
    <location>
        <begin position="380"/>
        <end position="400"/>
    </location>
</feature>
<comment type="subcellular location">
    <subcellularLocation>
        <location evidence="1">Cell membrane</location>
        <topology evidence="1">Multi-pass membrane protein</topology>
    </subcellularLocation>
</comment>
<comment type="caution">
    <text evidence="8">The sequence shown here is derived from an EMBL/GenBank/DDBJ whole genome shotgun (WGS) entry which is preliminary data.</text>
</comment>
<evidence type="ECO:0000256" key="3">
    <source>
        <dbReference type="ARBA" id="ARBA00022692"/>
    </source>
</evidence>
<protein>
    <submittedName>
        <fullName evidence="8">APC family permease</fullName>
    </submittedName>
</protein>
<dbReference type="Gene3D" id="1.20.1740.10">
    <property type="entry name" value="Amino acid/polyamine transporter I"/>
    <property type="match status" value="1"/>
</dbReference>
<feature type="transmembrane region" description="Helical" evidence="7">
    <location>
        <begin position="327"/>
        <end position="360"/>
    </location>
</feature>
<accession>A0ABU6IVS3</accession>
<dbReference type="PIRSF" id="PIRSF006060">
    <property type="entry name" value="AA_transporter"/>
    <property type="match status" value="1"/>
</dbReference>
<feature type="transmembrane region" description="Helical" evidence="7">
    <location>
        <begin position="242"/>
        <end position="265"/>
    </location>
</feature>
<feature type="transmembrane region" description="Helical" evidence="7">
    <location>
        <begin position="135"/>
        <end position="164"/>
    </location>
</feature>
<evidence type="ECO:0000256" key="5">
    <source>
        <dbReference type="ARBA" id="ARBA00023136"/>
    </source>
</evidence>
<reference evidence="8 9" key="1">
    <citation type="submission" date="2024-01" db="EMBL/GenBank/DDBJ databases">
        <title>novel species in genus Adlercreutzia.</title>
        <authorList>
            <person name="Liu X."/>
        </authorList>
    </citation>
    <scope>NUCLEOTIDE SEQUENCE [LARGE SCALE GENOMIC DNA]</scope>
    <source>
        <strain evidence="8 9">R22</strain>
    </source>
</reference>
<keyword evidence="4 7" id="KW-1133">Transmembrane helix</keyword>
<feature type="transmembrane region" description="Helical" evidence="7">
    <location>
        <begin position="444"/>
        <end position="462"/>
    </location>
</feature>
<dbReference type="InterPro" id="IPR050367">
    <property type="entry name" value="APC_superfamily"/>
</dbReference>
<feature type="compositionally biased region" description="Low complexity" evidence="6">
    <location>
        <begin position="1"/>
        <end position="16"/>
    </location>
</feature>
<gene>
    <name evidence="8" type="ORF">VJ920_01240</name>
</gene>
<evidence type="ECO:0000256" key="2">
    <source>
        <dbReference type="ARBA" id="ARBA00022475"/>
    </source>
</evidence>
<dbReference type="EMBL" id="JAYMFH010000001">
    <property type="protein sequence ID" value="MEC4293931.1"/>
    <property type="molecule type" value="Genomic_DNA"/>
</dbReference>
<dbReference type="RefSeq" id="WP_326438547.1">
    <property type="nucleotide sequence ID" value="NZ_JAYMFH010000001.1"/>
</dbReference>
<evidence type="ECO:0000256" key="7">
    <source>
        <dbReference type="SAM" id="Phobius"/>
    </source>
</evidence>
<keyword evidence="9" id="KW-1185">Reference proteome</keyword>